<feature type="compositionally biased region" description="Acidic residues" evidence="5">
    <location>
        <begin position="111"/>
        <end position="137"/>
    </location>
</feature>
<feature type="compositionally biased region" description="Acidic residues" evidence="5">
    <location>
        <begin position="149"/>
        <end position="173"/>
    </location>
</feature>
<dbReference type="EMBL" id="PKPP01001994">
    <property type="protein sequence ID" value="PWA78394.1"/>
    <property type="molecule type" value="Genomic_DNA"/>
</dbReference>
<dbReference type="PANTHER" id="PTHR31973">
    <property type="entry name" value="POLYPROTEIN, PUTATIVE-RELATED"/>
    <property type="match status" value="1"/>
</dbReference>
<evidence type="ECO:0000256" key="3">
    <source>
        <dbReference type="ARBA" id="ARBA00022833"/>
    </source>
</evidence>
<evidence type="ECO:0000256" key="4">
    <source>
        <dbReference type="PROSITE-ProRule" id="PRU00325"/>
    </source>
</evidence>
<feature type="compositionally biased region" description="Basic and acidic residues" evidence="5">
    <location>
        <begin position="7"/>
        <end position="20"/>
    </location>
</feature>
<dbReference type="InterPro" id="IPR004332">
    <property type="entry name" value="Transposase_MuDR"/>
</dbReference>
<evidence type="ECO:0000313" key="7">
    <source>
        <dbReference type="EMBL" id="PWA78394.1"/>
    </source>
</evidence>
<dbReference type="PROSITE" id="PS50966">
    <property type="entry name" value="ZF_SWIM"/>
    <property type="match status" value="1"/>
</dbReference>
<dbReference type="InterPro" id="IPR006564">
    <property type="entry name" value="Znf_PMZ"/>
</dbReference>
<proteinExistence type="predicted"/>
<evidence type="ECO:0000256" key="1">
    <source>
        <dbReference type="ARBA" id="ARBA00022723"/>
    </source>
</evidence>
<reference evidence="7 8" key="1">
    <citation type="journal article" date="2018" name="Mol. Plant">
        <title>The genome of Artemisia annua provides insight into the evolution of Asteraceae family and artemisinin biosynthesis.</title>
        <authorList>
            <person name="Shen Q."/>
            <person name="Zhang L."/>
            <person name="Liao Z."/>
            <person name="Wang S."/>
            <person name="Yan T."/>
            <person name="Shi P."/>
            <person name="Liu M."/>
            <person name="Fu X."/>
            <person name="Pan Q."/>
            <person name="Wang Y."/>
            <person name="Lv Z."/>
            <person name="Lu X."/>
            <person name="Zhang F."/>
            <person name="Jiang W."/>
            <person name="Ma Y."/>
            <person name="Chen M."/>
            <person name="Hao X."/>
            <person name="Li L."/>
            <person name="Tang Y."/>
            <person name="Lv G."/>
            <person name="Zhou Y."/>
            <person name="Sun X."/>
            <person name="Brodelius P.E."/>
            <person name="Rose J.K.C."/>
            <person name="Tang K."/>
        </authorList>
    </citation>
    <scope>NUCLEOTIDE SEQUENCE [LARGE SCALE GENOMIC DNA]</scope>
    <source>
        <strain evidence="8">cv. Huhao1</strain>
        <tissue evidence="7">Leaf</tissue>
    </source>
</reference>
<dbReference type="Proteomes" id="UP000245207">
    <property type="component" value="Unassembled WGS sequence"/>
</dbReference>
<dbReference type="Pfam" id="PF03108">
    <property type="entry name" value="DBD_Tnp_Mut"/>
    <property type="match status" value="1"/>
</dbReference>
<protein>
    <submittedName>
        <fullName evidence="7">Zinc finger, PMZ-type</fullName>
    </submittedName>
</protein>
<feature type="region of interest" description="Disordered" evidence="5">
    <location>
        <begin position="1"/>
        <end position="24"/>
    </location>
</feature>
<keyword evidence="3" id="KW-0862">Zinc</keyword>
<keyword evidence="8" id="KW-1185">Reference proteome</keyword>
<evidence type="ECO:0000256" key="2">
    <source>
        <dbReference type="ARBA" id="ARBA00022771"/>
    </source>
</evidence>
<dbReference type="OrthoDB" id="852184at2759"/>
<organism evidence="7 8">
    <name type="scientific">Artemisia annua</name>
    <name type="common">Sweet wormwood</name>
    <dbReference type="NCBI Taxonomy" id="35608"/>
    <lineage>
        <taxon>Eukaryota</taxon>
        <taxon>Viridiplantae</taxon>
        <taxon>Streptophyta</taxon>
        <taxon>Embryophyta</taxon>
        <taxon>Tracheophyta</taxon>
        <taxon>Spermatophyta</taxon>
        <taxon>Magnoliopsida</taxon>
        <taxon>eudicotyledons</taxon>
        <taxon>Gunneridae</taxon>
        <taxon>Pentapetalae</taxon>
        <taxon>asterids</taxon>
        <taxon>campanulids</taxon>
        <taxon>Asterales</taxon>
        <taxon>Asteraceae</taxon>
        <taxon>Asteroideae</taxon>
        <taxon>Anthemideae</taxon>
        <taxon>Artemisiinae</taxon>
        <taxon>Artemisia</taxon>
    </lineage>
</organism>
<evidence type="ECO:0000256" key="5">
    <source>
        <dbReference type="SAM" id="MobiDB-lite"/>
    </source>
</evidence>
<gene>
    <name evidence="7" type="ORF">CTI12_AA213850</name>
</gene>
<accession>A0A2U1NY27</accession>
<dbReference type="AlphaFoldDB" id="A0A2U1NY27"/>
<evidence type="ECO:0000259" key="6">
    <source>
        <dbReference type="PROSITE" id="PS50966"/>
    </source>
</evidence>
<evidence type="ECO:0000313" key="8">
    <source>
        <dbReference type="Proteomes" id="UP000245207"/>
    </source>
</evidence>
<keyword evidence="1" id="KW-0479">Metal-binding</keyword>
<sequence length="635" mass="73604">MANVCDDMDHNFPPKQKMDQEDGSATEVTLESIDNHEDLIHIYDKDTVASALKLVCERSGCVFFLEHGNEHCIFNPQSGDRGLNLLGTRMIHNDGEREVGVEELQTHENLNDDAGDETEDDDFEPSTDEESDEDSDTENSSNESKEDFDGYETEYQDSDDGGELDSEVDEGGEGTEPNIRFKKSNYLKYDPKQVPPVFEVGLRFDDIEQVKEACVEYSVFHHRNLWFMKSDRKRLEVKCKVGCSFHMWASYVTSLDQVQITSLRNTHRCNKSWMLKLVSARIAFKFQKPIMDTHRLKLKDLKEKVKSDLKGLIPAIDAVLPNAEHRLCARQVLTNWQRRFPGDTLKSMFWKVAHSTTKRQMLDALDEILTFAGQDSKDNLLTIDPSYWFKAFFNTYIKCDANQNNHCEAFNGVEKIIEARHKAIYSLSEVTRKFVMQRLGDRKKIGQKWDHEFGPEIIKKLEKEGKFYHQWEIIFNGDDAYEVSNGLYQHVVRLLATECSCGRWQLSGIPCCHVICCILDRGDDPISYLDEWYSKERYLLAYNYPIVPIRGPNEWQKSNMLPFVPPYDTRRMPGRPRTQRRLEKGEKKNTDITMLSLFPNLTCKDKKHLVRPLPWWNSKIKSSACSNHVWKVSIA</sequence>
<dbReference type="SMART" id="SM00575">
    <property type="entry name" value="ZnF_PMZ"/>
    <property type="match status" value="1"/>
</dbReference>
<dbReference type="GO" id="GO:0008270">
    <property type="term" value="F:zinc ion binding"/>
    <property type="evidence" value="ECO:0007669"/>
    <property type="project" value="UniProtKB-KW"/>
</dbReference>
<name>A0A2U1NY27_ARTAN</name>
<comment type="caution">
    <text evidence="7">The sequence shown here is derived from an EMBL/GenBank/DDBJ whole genome shotgun (WGS) entry which is preliminary data.</text>
</comment>
<dbReference type="Pfam" id="PF04434">
    <property type="entry name" value="SWIM"/>
    <property type="match status" value="1"/>
</dbReference>
<feature type="domain" description="SWIM-type" evidence="6">
    <location>
        <begin position="481"/>
        <end position="522"/>
    </location>
</feature>
<keyword evidence="2 4" id="KW-0863">Zinc-finger</keyword>
<feature type="region of interest" description="Disordered" evidence="5">
    <location>
        <begin position="106"/>
        <end position="179"/>
    </location>
</feature>
<dbReference type="PANTHER" id="PTHR31973:SF187">
    <property type="entry name" value="MUTATOR TRANSPOSASE MUDRA PROTEIN"/>
    <property type="match status" value="1"/>
</dbReference>
<dbReference type="InterPro" id="IPR007527">
    <property type="entry name" value="Znf_SWIM"/>
</dbReference>